<dbReference type="EMBL" id="JAGMUV010000049">
    <property type="protein sequence ID" value="KAH7109765.1"/>
    <property type="molecule type" value="Genomic_DNA"/>
</dbReference>
<evidence type="ECO:0000313" key="2">
    <source>
        <dbReference type="Proteomes" id="UP000738349"/>
    </source>
</evidence>
<dbReference type="Proteomes" id="UP000738349">
    <property type="component" value="Unassembled WGS sequence"/>
</dbReference>
<reference evidence="1" key="1">
    <citation type="journal article" date="2021" name="Nat. Commun.">
        <title>Genetic determinants of endophytism in the Arabidopsis root mycobiome.</title>
        <authorList>
            <person name="Mesny F."/>
            <person name="Miyauchi S."/>
            <person name="Thiergart T."/>
            <person name="Pickel B."/>
            <person name="Atanasova L."/>
            <person name="Karlsson M."/>
            <person name="Huettel B."/>
            <person name="Barry K.W."/>
            <person name="Haridas S."/>
            <person name="Chen C."/>
            <person name="Bauer D."/>
            <person name="Andreopoulos W."/>
            <person name="Pangilinan J."/>
            <person name="LaButti K."/>
            <person name="Riley R."/>
            <person name="Lipzen A."/>
            <person name="Clum A."/>
            <person name="Drula E."/>
            <person name="Henrissat B."/>
            <person name="Kohler A."/>
            <person name="Grigoriev I.V."/>
            <person name="Martin F.M."/>
            <person name="Hacquard S."/>
        </authorList>
    </citation>
    <scope>NUCLEOTIDE SEQUENCE</scope>
    <source>
        <strain evidence="1">MPI-CAGE-AT-0147</strain>
    </source>
</reference>
<proteinExistence type="predicted"/>
<dbReference type="AlphaFoldDB" id="A0A9P9CZ48"/>
<name>A0A9P9CZ48_9HYPO</name>
<keyword evidence="2" id="KW-1185">Reference proteome</keyword>
<sequence>MHFDQHRMTRPSTVLGQSHICETCRLLDFNKAFSVPPDVDWKSRRAHPGVLVAKLGARPAQISACEVCHMLWNSAFWPEAAECECPLDTSWELRAYSVDETSFPFPSPDPGRVQDRGVCLTLVPEHQIVLAENQKLREFLWKNGHIVCSRSLHLDEPGKRKPRLIPRSYDSQRVKSWLRMCRAAHGIECNQGVPLMDFRLIDCTTLVVVDATNSMSWVALSYV</sequence>
<evidence type="ECO:0000313" key="1">
    <source>
        <dbReference type="EMBL" id="KAH7109765.1"/>
    </source>
</evidence>
<gene>
    <name evidence="1" type="ORF">EDB81DRAFT_375056</name>
</gene>
<organism evidence="1 2">
    <name type="scientific">Dactylonectria macrodidyma</name>
    <dbReference type="NCBI Taxonomy" id="307937"/>
    <lineage>
        <taxon>Eukaryota</taxon>
        <taxon>Fungi</taxon>
        <taxon>Dikarya</taxon>
        <taxon>Ascomycota</taxon>
        <taxon>Pezizomycotina</taxon>
        <taxon>Sordariomycetes</taxon>
        <taxon>Hypocreomycetidae</taxon>
        <taxon>Hypocreales</taxon>
        <taxon>Nectriaceae</taxon>
        <taxon>Dactylonectria</taxon>
    </lineage>
</organism>
<accession>A0A9P9CZ48</accession>
<protein>
    <submittedName>
        <fullName evidence="1">Uncharacterized protein</fullName>
    </submittedName>
</protein>
<comment type="caution">
    <text evidence="1">The sequence shown here is derived from an EMBL/GenBank/DDBJ whole genome shotgun (WGS) entry which is preliminary data.</text>
</comment>